<keyword evidence="2" id="KW-1185">Reference proteome</keyword>
<dbReference type="EMBL" id="NMUH01005933">
    <property type="protein sequence ID" value="MQM14041.1"/>
    <property type="molecule type" value="Genomic_DNA"/>
</dbReference>
<sequence length="148" mass="16378">MSWYILSSSWLVLQHSEVRNTMVMTPIFQARPEVLLAFFNLVPWFITEFALFSQLPTLHFDSLVSSNISSDIRPLIVVVKVVVVVTKSRSNIRCSLLDEDRLGVVLAPHAHHFDHEAAGTRVAWLAGGEAAWGVASAHGRASPVQVFG</sequence>
<evidence type="ECO:0000313" key="1">
    <source>
        <dbReference type="EMBL" id="MQM14041.1"/>
    </source>
</evidence>
<dbReference type="Proteomes" id="UP000652761">
    <property type="component" value="Unassembled WGS sequence"/>
</dbReference>
<dbReference type="AlphaFoldDB" id="A0A843X4U7"/>
<proteinExistence type="predicted"/>
<comment type="caution">
    <text evidence="1">The sequence shown here is derived from an EMBL/GenBank/DDBJ whole genome shotgun (WGS) entry which is preliminary data.</text>
</comment>
<protein>
    <submittedName>
        <fullName evidence="1">Uncharacterized protein</fullName>
    </submittedName>
</protein>
<evidence type="ECO:0000313" key="2">
    <source>
        <dbReference type="Proteomes" id="UP000652761"/>
    </source>
</evidence>
<gene>
    <name evidence="1" type="ORF">Taro_046970</name>
</gene>
<name>A0A843X4U7_COLES</name>
<feature type="non-terminal residue" evidence="1">
    <location>
        <position position="148"/>
    </location>
</feature>
<reference evidence="1" key="1">
    <citation type="submission" date="2017-07" db="EMBL/GenBank/DDBJ databases">
        <title>Taro Niue Genome Assembly and Annotation.</title>
        <authorList>
            <person name="Atibalentja N."/>
            <person name="Keating K."/>
            <person name="Fields C.J."/>
        </authorList>
    </citation>
    <scope>NUCLEOTIDE SEQUENCE</scope>
    <source>
        <strain evidence="1">Niue_2</strain>
        <tissue evidence="1">Leaf</tissue>
    </source>
</reference>
<accession>A0A843X4U7</accession>
<organism evidence="1 2">
    <name type="scientific">Colocasia esculenta</name>
    <name type="common">Wild taro</name>
    <name type="synonym">Arum esculentum</name>
    <dbReference type="NCBI Taxonomy" id="4460"/>
    <lineage>
        <taxon>Eukaryota</taxon>
        <taxon>Viridiplantae</taxon>
        <taxon>Streptophyta</taxon>
        <taxon>Embryophyta</taxon>
        <taxon>Tracheophyta</taxon>
        <taxon>Spermatophyta</taxon>
        <taxon>Magnoliopsida</taxon>
        <taxon>Liliopsida</taxon>
        <taxon>Araceae</taxon>
        <taxon>Aroideae</taxon>
        <taxon>Colocasieae</taxon>
        <taxon>Colocasia</taxon>
    </lineage>
</organism>